<evidence type="ECO:0000256" key="4">
    <source>
        <dbReference type="ARBA" id="ARBA00022692"/>
    </source>
</evidence>
<dbReference type="PANTHER" id="PTHR34584">
    <property type="entry name" value="NA(+)/H(+) ANTIPORTER SUBUNIT E1"/>
    <property type="match status" value="1"/>
</dbReference>
<dbReference type="PIRSF" id="PIRSF019239">
    <property type="entry name" value="MrpE"/>
    <property type="match status" value="1"/>
</dbReference>
<dbReference type="AlphaFoldDB" id="A0A662DB37"/>
<dbReference type="InterPro" id="IPR002758">
    <property type="entry name" value="Cation_antiport_E"/>
</dbReference>
<dbReference type="Pfam" id="PF01899">
    <property type="entry name" value="MNHE"/>
    <property type="match status" value="1"/>
</dbReference>
<evidence type="ECO:0000256" key="1">
    <source>
        <dbReference type="ARBA" id="ARBA00004651"/>
    </source>
</evidence>
<evidence type="ECO:0000256" key="5">
    <source>
        <dbReference type="ARBA" id="ARBA00022989"/>
    </source>
</evidence>
<evidence type="ECO:0000256" key="6">
    <source>
        <dbReference type="ARBA" id="ARBA00023136"/>
    </source>
</evidence>
<accession>A0A662DB37</accession>
<keyword evidence="6 7" id="KW-0472">Membrane</keyword>
<dbReference type="PANTHER" id="PTHR34584:SF1">
    <property type="entry name" value="NA(+)_H(+) ANTIPORTER SUBUNIT E1"/>
    <property type="match status" value="1"/>
</dbReference>
<dbReference type="GO" id="GO:0008324">
    <property type="term" value="F:monoatomic cation transmembrane transporter activity"/>
    <property type="evidence" value="ECO:0007669"/>
    <property type="project" value="InterPro"/>
</dbReference>
<keyword evidence="5 7" id="KW-1133">Transmembrane helix</keyword>
<protein>
    <submittedName>
        <fullName evidence="8">Na+/H+ antiporter subunit E</fullName>
    </submittedName>
</protein>
<gene>
    <name evidence="8" type="ORF">DRJ04_05765</name>
</gene>
<organism evidence="8 9">
    <name type="scientific">Aerophobetes bacterium</name>
    <dbReference type="NCBI Taxonomy" id="2030807"/>
    <lineage>
        <taxon>Bacteria</taxon>
        <taxon>Candidatus Aerophobota</taxon>
    </lineage>
</organism>
<dbReference type="Proteomes" id="UP000280417">
    <property type="component" value="Unassembled WGS sequence"/>
</dbReference>
<keyword evidence="4 7" id="KW-0812">Transmembrane</keyword>
<feature type="transmembrane region" description="Helical" evidence="7">
    <location>
        <begin position="37"/>
        <end position="55"/>
    </location>
</feature>
<dbReference type="EMBL" id="QMQA01000147">
    <property type="protein sequence ID" value="RLE12685.1"/>
    <property type="molecule type" value="Genomic_DNA"/>
</dbReference>
<comment type="similarity">
    <text evidence="2">Belongs to the CPA3 antiporters (TC 2.A.63) subunit E family.</text>
</comment>
<proteinExistence type="inferred from homology"/>
<feature type="transmembrane region" description="Helical" evidence="7">
    <location>
        <begin position="12"/>
        <end position="31"/>
    </location>
</feature>
<sequence length="171" mass="19735">MSFKNKHNEINRYILTLISLFILWILLTSTLAWEELAAGFLFSAFIALFGYSYFTEKGFSGITLKKIAYFLFYIPVFFWEMIKANFDVAYRVVHPKMPIRPGIVQIKTNLKSDIAKLILGNSITLTPGTLTVEIVKDNLLIHWINVKTKDIEKATDIVGGRFEKYLKVIFK</sequence>
<reference evidence="8 9" key="1">
    <citation type="submission" date="2018-06" db="EMBL/GenBank/DDBJ databases">
        <title>Extensive metabolic versatility and redundancy in microbially diverse, dynamic hydrothermal sediments.</title>
        <authorList>
            <person name="Dombrowski N."/>
            <person name="Teske A."/>
            <person name="Baker B.J."/>
        </authorList>
    </citation>
    <scope>NUCLEOTIDE SEQUENCE [LARGE SCALE GENOMIC DNA]</scope>
    <source>
        <strain evidence="8">B3_G15</strain>
    </source>
</reference>
<evidence type="ECO:0000313" key="8">
    <source>
        <dbReference type="EMBL" id="RLE12685.1"/>
    </source>
</evidence>
<evidence type="ECO:0000256" key="2">
    <source>
        <dbReference type="ARBA" id="ARBA00006228"/>
    </source>
</evidence>
<dbReference type="GO" id="GO:0005886">
    <property type="term" value="C:plasma membrane"/>
    <property type="evidence" value="ECO:0007669"/>
    <property type="project" value="UniProtKB-SubCell"/>
</dbReference>
<name>A0A662DB37_UNCAE</name>
<keyword evidence="3" id="KW-1003">Cell membrane</keyword>
<feature type="transmembrane region" description="Helical" evidence="7">
    <location>
        <begin position="67"/>
        <end position="86"/>
    </location>
</feature>
<evidence type="ECO:0000256" key="3">
    <source>
        <dbReference type="ARBA" id="ARBA00022475"/>
    </source>
</evidence>
<evidence type="ECO:0000313" key="9">
    <source>
        <dbReference type="Proteomes" id="UP000280417"/>
    </source>
</evidence>
<comment type="caution">
    <text evidence="8">The sequence shown here is derived from an EMBL/GenBank/DDBJ whole genome shotgun (WGS) entry which is preliminary data.</text>
</comment>
<comment type="subcellular location">
    <subcellularLocation>
        <location evidence="1">Cell membrane</location>
        <topology evidence="1">Multi-pass membrane protein</topology>
    </subcellularLocation>
</comment>
<evidence type="ECO:0000256" key="7">
    <source>
        <dbReference type="SAM" id="Phobius"/>
    </source>
</evidence>